<feature type="compositionally biased region" description="Low complexity" evidence="4">
    <location>
        <begin position="178"/>
        <end position="199"/>
    </location>
</feature>
<dbReference type="InterPro" id="IPR013087">
    <property type="entry name" value="Znf_C2H2_type"/>
</dbReference>
<feature type="region of interest" description="Disordered" evidence="4">
    <location>
        <begin position="334"/>
        <end position="357"/>
    </location>
</feature>
<evidence type="ECO:0000256" key="2">
    <source>
        <dbReference type="ARBA" id="ARBA00023242"/>
    </source>
</evidence>
<evidence type="ECO:0000256" key="3">
    <source>
        <dbReference type="PROSITE-ProRule" id="PRU00042"/>
    </source>
</evidence>
<dbReference type="Pfam" id="PF13912">
    <property type="entry name" value="zf-C2H2_6"/>
    <property type="match status" value="1"/>
</dbReference>
<evidence type="ECO:0000313" key="7">
    <source>
        <dbReference type="Proteomes" id="UP001652621"/>
    </source>
</evidence>
<dbReference type="SUPFAM" id="SSF57667">
    <property type="entry name" value="beta-beta-alpha zinc fingers"/>
    <property type="match status" value="1"/>
</dbReference>
<dbReference type="CDD" id="cd18315">
    <property type="entry name" value="BTB_POZ_BAB-like"/>
    <property type="match status" value="1"/>
</dbReference>
<feature type="region of interest" description="Disordered" evidence="4">
    <location>
        <begin position="178"/>
        <end position="256"/>
    </location>
</feature>
<feature type="compositionally biased region" description="Low complexity" evidence="4">
    <location>
        <begin position="213"/>
        <end position="256"/>
    </location>
</feature>
<protein>
    <submittedName>
        <fullName evidence="8">Modifier of mdg4 isoform X1</fullName>
    </submittedName>
</protein>
<dbReference type="PROSITE" id="PS50157">
    <property type="entry name" value="ZINC_FINGER_C2H2_2"/>
    <property type="match status" value="1"/>
</dbReference>
<gene>
    <name evidence="8" type="primary">LOC101889263</name>
</gene>
<evidence type="ECO:0000313" key="8">
    <source>
        <dbReference type="RefSeq" id="XP_058977907.1"/>
    </source>
</evidence>
<dbReference type="PANTHER" id="PTHR23110:SF106">
    <property type="entry name" value="FI01104P"/>
    <property type="match status" value="1"/>
</dbReference>
<dbReference type="PANTHER" id="PTHR23110">
    <property type="entry name" value="BTB DOMAIN TRANSCRIPTION FACTOR"/>
    <property type="match status" value="1"/>
</dbReference>
<feature type="compositionally biased region" description="Low complexity" evidence="4">
    <location>
        <begin position="414"/>
        <end position="423"/>
    </location>
</feature>
<dbReference type="RefSeq" id="XP_058977907.1">
    <property type="nucleotide sequence ID" value="XM_059121924.1"/>
</dbReference>
<keyword evidence="3" id="KW-0862">Zinc</keyword>
<feature type="domain" description="BTB" evidence="5">
    <location>
        <begin position="32"/>
        <end position="97"/>
    </location>
</feature>
<dbReference type="PROSITE" id="PS50097">
    <property type="entry name" value="BTB"/>
    <property type="match status" value="1"/>
</dbReference>
<evidence type="ECO:0000256" key="1">
    <source>
        <dbReference type="ARBA" id="ARBA00004123"/>
    </source>
</evidence>
<evidence type="ECO:0000256" key="4">
    <source>
        <dbReference type="SAM" id="MobiDB-lite"/>
    </source>
</evidence>
<keyword evidence="7" id="KW-1185">Reference proteome</keyword>
<keyword evidence="3" id="KW-0479">Metal-binding</keyword>
<dbReference type="Proteomes" id="UP001652621">
    <property type="component" value="Unplaced"/>
</dbReference>
<comment type="subcellular location">
    <subcellularLocation>
        <location evidence="1">Nucleus</location>
    </subcellularLocation>
</comment>
<evidence type="ECO:0000259" key="5">
    <source>
        <dbReference type="PROSITE" id="PS50097"/>
    </source>
</evidence>
<dbReference type="InterPro" id="IPR011333">
    <property type="entry name" value="SKP1/BTB/POZ_sf"/>
</dbReference>
<keyword evidence="2" id="KW-0539">Nucleus</keyword>
<dbReference type="PROSITE" id="PS00028">
    <property type="entry name" value="ZINC_FINGER_C2H2_1"/>
    <property type="match status" value="1"/>
</dbReference>
<accession>A0ABM3UWK3</accession>
<dbReference type="Gene3D" id="3.30.710.10">
    <property type="entry name" value="Potassium Channel Kv1.1, Chain A"/>
    <property type="match status" value="1"/>
</dbReference>
<name>A0ABM3UWK3_MUSDO</name>
<dbReference type="SMART" id="SM00355">
    <property type="entry name" value="ZnF_C2H2"/>
    <property type="match status" value="2"/>
</dbReference>
<dbReference type="GeneID" id="101889263"/>
<feature type="domain" description="C2H2-type" evidence="6">
    <location>
        <begin position="471"/>
        <end position="499"/>
    </location>
</feature>
<dbReference type="Pfam" id="PF12874">
    <property type="entry name" value="zf-met"/>
    <property type="match status" value="1"/>
</dbReference>
<dbReference type="SMART" id="SM00225">
    <property type="entry name" value="BTB"/>
    <property type="match status" value="1"/>
</dbReference>
<feature type="region of interest" description="Disordered" evidence="4">
    <location>
        <begin position="393"/>
        <end position="429"/>
    </location>
</feature>
<reference evidence="8" key="1">
    <citation type="submission" date="2025-08" db="UniProtKB">
        <authorList>
            <consortium name="RefSeq"/>
        </authorList>
    </citation>
    <scope>IDENTIFICATION</scope>
    <source>
        <strain evidence="8">Aabys</strain>
        <tissue evidence="8">Whole body</tissue>
    </source>
</reference>
<dbReference type="InterPro" id="IPR051095">
    <property type="entry name" value="Dros_DevTransReg"/>
</dbReference>
<dbReference type="InterPro" id="IPR000210">
    <property type="entry name" value="BTB/POZ_dom"/>
</dbReference>
<proteinExistence type="predicted"/>
<dbReference type="Pfam" id="PF00651">
    <property type="entry name" value="BTB"/>
    <property type="match status" value="1"/>
</dbReference>
<dbReference type="SUPFAM" id="SSF54695">
    <property type="entry name" value="POZ domain"/>
    <property type="match status" value="1"/>
</dbReference>
<dbReference type="InterPro" id="IPR036236">
    <property type="entry name" value="Znf_C2H2_sf"/>
</dbReference>
<sequence>MAAPQQYSLRWNNYFRHLTYALDNHRVNDDFVDVSLLCDGRKIKAHKVVLSACSSYFKEIFTENPHPHPVIIFKFIKYEDLNSIIEFMYQGEVNVQQEALQSFLQTAELLAVQGLTAEEKEKPKPPTPVIDDQKLMKSIPSTIRAVNDASAATQTLDIPLLQPTATQLQIPSLQTQTATVQNTTQHHQQHHVQTQMQHIQLHHPNPQSTGGNQVTTHHQVTTATGHPQQHLQLQHTHHAPQQQQQQQQQTHNQQVQVTTQGGTLNTNIVTLPASTATTTGVSMKKRKITFSDDDDNIYTTEAVDEQTIVKTADMTLLRGAIKMDIPEYIVGDVDDRLSDNEGTPGNNQDSGNGGQNVTQYTSEYEILTESEIEEKYQHGDNSEISLEMGRLLNQTTSSGNSGGGGGGQHHLDDNNSNSNVLLKSDNKGGGNTTTTAGKYLLCKICKRKLNSPNALRRHIASKHSKIMGKEFDCAVCNKSFKTKWSLSTHNSRFHRDMKPVKECIKMDFVDG</sequence>
<evidence type="ECO:0000259" key="6">
    <source>
        <dbReference type="PROSITE" id="PS50157"/>
    </source>
</evidence>
<dbReference type="Gene3D" id="3.30.160.60">
    <property type="entry name" value="Classic Zinc Finger"/>
    <property type="match status" value="1"/>
</dbReference>
<organism evidence="7 8">
    <name type="scientific">Musca domestica</name>
    <name type="common">House fly</name>
    <dbReference type="NCBI Taxonomy" id="7370"/>
    <lineage>
        <taxon>Eukaryota</taxon>
        <taxon>Metazoa</taxon>
        <taxon>Ecdysozoa</taxon>
        <taxon>Arthropoda</taxon>
        <taxon>Hexapoda</taxon>
        <taxon>Insecta</taxon>
        <taxon>Pterygota</taxon>
        <taxon>Neoptera</taxon>
        <taxon>Endopterygota</taxon>
        <taxon>Diptera</taxon>
        <taxon>Brachycera</taxon>
        <taxon>Muscomorpha</taxon>
        <taxon>Muscoidea</taxon>
        <taxon>Muscidae</taxon>
        <taxon>Musca</taxon>
    </lineage>
</organism>
<keyword evidence="3" id="KW-0863">Zinc-finger</keyword>